<name>A0AAP4U4H2_9GAMM</name>
<dbReference type="Gene3D" id="3.10.560.10">
    <property type="entry name" value="Outer membrane lipoprotein wza domain like"/>
    <property type="match status" value="1"/>
</dbReference>
<dbReference type="EMBL" id="JAUORK010000031">
    <property type="protein sequence ID" value="MDO6673728.1"/>
    <property type="molecule type" value="Genomic_DNA"/>
</dbReference>
<dbReference type="Proteomes" id="UP001170481">
    <property type="component" value="Unassembled WGS sequence"/>
</dbReference>
<dbReference type="PROSITE" id="PS51257">
    <property type="entry name" value="PROKAR_LIPOPROTEIN"/>
    <property type="match status" value="1"/>
</dbReference>
<evidence type="ECO:0000313" key="3">
    <source>
        <dbReference type="EMBL" id="MDO6673728.1"/>
    </source>
</evidence>
<evidence type="ECO:0000256" key="1">
    <source>
        <dbReference type="ARBA" id="ARBA00022729"/>
    </source>
</evidence>
<reference evidence="3" key="1">
    <citation type="submission" date="2023-07" db="EMBL/GenBank/DDBJ databases">
        <title>Genome content predicts the carbon catabolic preferences of heterotrophic bacteria.</title>
        <authorList>
            <person name="Gralka M."/>
        </authorList>
    </citation>
    <scope>NUCLEOTIDE SEQUENCE</scope>
    <source>
        <strain evidence="3">C2R13</strain>
    </source>
</reference>
<accession>A0AAP4U4H2</accession>
<dbReference type="GO" id="GO:0015159">
    <property type="term" value="F:polysaccharide transmembrane transporter activity"/>
    <property type="evidence" value="ECO:0007669"/>
    <property type="project" value="InterPro"/>
</dbReference>
<gene>
    <name evidence="3" type="ORF">Q4535_16610</name>
</gene>
<dbReference type="RefSeq" id="WP_303595451.1">
    <property type="nucleotide sequence ID" value="NZ_JAUORK010000031.1"/>
</dbReference>
<comment type="caution">
    <text evidence="3">The sequence shown here is derived from an EMBL/GenBank/DDBJ whole genome shotgun (WGS) entry which is preliminary data.</text>
</comment>
<sequence length="390" mass="42278">MKRDLTRPSSLFRSLRRLLGVALTAGLMGGCTPIMLDDTPAEDHWQQATHWPLELPAPHADDRFMQLPAGDDQRLAAGDRLSVRVAGSELFDGSYEVDHDGRLRLPWLSPVEASNKTIDALADEITRRLVQEELIRPGLAHVSIRLEEWAPLAVAVSGAVFFPGEAVINTRLPEERMVRRDFAGGDASQQRRLSAALTTAGGIRPDADLSHIELIRDGQTQILDMRGLIDGEYAANPWLRVGDRIHVPSSGAFQAALMRPSPLTAPGIVIYASNLTTPANNNNVSNYTVLRSQVPYGVRMLQGVINANCVGGIQATSGSRRAVLISTNPMTHQPVVVDRGIDALLANPADVGVNPYLMPEDVVGCYDSGVTNIRDIARTLTDLLTPATLL</sequence>
<dbReference type="InterPro" id="IPR003715">
    <property type="entry name" value="Poly_export_N"/>
</dbReference>
<dbReference type="PANTHER" id="PTHR33619">
    <property type="entry name" value="POLYSACCHARIDE EXPORT PROTEIN GFCE-RELATED"/>
    <property type="match status" value="1"/>
</dbReference>
<dbReference type="PANTHER" id="PTHR33619:SF3">
    <property type="entry name" value="POLYSACCHARIDE EXPORT PROTEIN GFCE-RELATED"/>
    <property type="match status" value="1"/>
</dbReference>
<organism evidence="3 4">
    <name type="scientific">Cobetia amphilecti</name>
    <dbReference type="NCBI Taxonomy" id="1055104"/>
    <lineage>
        <taxon>Bacteria</taxon>
        <taxon>Pseudomonadati</taxon>
        <taxon>Pseudomonadota</taxon>
        <taxon>Gammaproteobacteria</taxon>
        <taxon>Oceanospirillales</taxon>
        <taxon>Halomonadaceae</taxon>
        <taxon>Cobetia</taxon>
    </lineage>
</organism>
<keyword evidence="1" id="KW-0732">Signal</keyword>
<protein>
    <submittedName>
        <fullName evidence="3">Polysaccharide biosynthesis/export family protein</fullName>
    </submittedName>
</protein>
<feature type="domain" description="Polysaccharide export protein N-terminal" evidence="2">
    <location>
        <begin position="69"/>
        <end position="137"/>
    </location>
</feature>
<dbReference type="InterPro" id="IPR049712">
    <property type="entry name" value="Poly_export"/>
</dbReference>
<evidence type="ECO:0000313" key="4">
    <source>
        <dbReference type="Proteomes" id="UP001170481"/>
    </source>
</evidence>
<evidence type="ECO:0000259" key="2">
    <source>
        <dbReference type="Pfam" id="PF02563"/>
    </source>
</evidence>
<dbReference type="Gene3D" id="3.30.1950.10">
    <property type="entry name" value="wza like domain"/>
    <property type="match status" value="1"/>
</dbReference>
<dbReference type="AlphaFoldDB" id="A0AAP4U4H2"/>
<dbReference type="Pfam" id="PF02563">
    <property type="entry name" value="Poly_export"/>
    <property type="match status" value="1"/>
</dbReference>
<proteinExistence type="predicted"/>